<evidence type="ECO:0000256" key="3">
    <source>
        <dbReference type="ARBA" id="ARBA00022448"/>
    </source>
</evidence>
<dbReference type="PROSITE" id="PS50920">
    <property type="entry name" value="SOLCAR"/>
    <property type="match status" value="2"/>
</dbReference>
<name>A0A8K0JE13_9TREE</name>
<evidence type="ECO:0000256" key="2">
    <source>
        <dbReference type="ARBA" id="ARBA00006375"/>
    </source>
</evidence>
<feature type="repeat" description="Solcar" evidence="9">
    <location>
        <begin position="23"/>
        <end position="107"/>
    </location>
</feature>
<dbReference type="InterPro" id="IPR023395">
    <property type="entry name" value="MCP_dom_sf"/>
</dbReference>
<evidence type="ECO:0008006" key="14">
    <source>
        <dbReference type="Google" id="ProtNLM"/>
    </source>
</evidence>
<dbReference type="EMBL" id="JABELV010000275">
    <property type="protein sequence ID" value="KAG7527509.1"/>
    <property type="molecule type" value="Genomic_DNA"/>
</dbReference>
<keyword evidence="13" id="KW-1185">Reference proteome</keyword>
<dbReference type="PANTHER" id="PTHR45624">
    <property type="entry name" value="MITOCHONDRIAL BASIC AMINO ACIDS TRANSPORTER-RELATED"/>
    <property type="match status" value="1"/>
</dbReference>
<dbReference type="InterPro" id="IPR018108">
    <property type="entry name" value="MCP_transmembrane"/>
</dbReference>
<evidence type="ECO:0000256" key="11">
    <source>
        <dbReference type="SAM" id="Phobius"/>
    </source>
</evidence>
<keyword evidence="5" id="KW-0677">Repeat</keyword>
<dbReference type="PANTHER" id="PTHR45624:SF9">
    <property type="entry name" value="CARRIER PROTEIN, PUTATIVE (AFU_ORTHOLOGUE AFUA_4G06390)-RELATED"/>
    <property type="match status" value="1"/>
</dbReference>
<dbReference type="Gene3D" id="1.50.40.10">
    <property type="entry name" value="Mitochondrial carrier domain"/>
    <property type="match status" value="1"/>
</dbReference>
<dbReference type="GO" id="GO:0031966">
    <property type="term" value="C:mitochondrial membrane"/>
    <property type="evidence" value="ECO:0007669"/>
    <property type="project" value="UniProtKB-SubCell"/>
</dbReference>
<dbReference type="InterPro" id="IPR050567">
    <property type="entry name" value="Mitochondrial_Carrier"/>
</dbReference>
<evidence type="ECO:0000256" key="10">
    <source>
        <dbReference type="RuleBase" id="RU000488"/>
    </source>
</evidence>
<evidence type="ECO:0000256" key="6">
    <source>
        <dbReference type="ARBA" id="ARBA00022989"/>
    </source>
</evidence>
<proteinExistence type="inferred from homology"/>
<dbReference type="AlphaFoldDB" id="A0A8K0JE13"/>
<evidence type="ECO:0000256" key="5">
    <source>
        <dbReference type="ARBA" id="ARBA00022737"/>
    </source>
</evidence>
<keyword evidence="8 9" id="KW-0472">Membrane</keyword>
<feature type="transmembrane region" description="Helical" evidence="11">
    <location>
        <begin position="286"/>
        <end position="306"/>
    </location>
</feature>
<sequence length="396" mass="43579">MSITSGSSAPTPWLRQAKVADDWMKRECVVCATSSSLISTFAGFPLDSIKSRLQSQRGEGVSLAKVAADVIRDEGIRGLWRGLPLPLISISIVRTISFTIYSETKDFVQRTGLAKFIAKGKGREDAARFITSPDTLFSVALTSSIAGAASGSVVSLGSAPFELVKVRRQLEFQIERDRRLRKFRLAGGIGTASLGDKIVATRTDKELMAGWKAPGTWAAVKDIYARYGSKGLWTGFKLHSVRDTLGTSLYFAEYDTLRWLLGRDPKTGLQGKVPDWARKMGIGEGWVAFGAGAFAGVTSWALIYPVDDRQTKHQQRALAGLQPRPFIQQMSRLVRGTDEANPKPLLIGLGRLYRGLGISMMRSVMTHGLLWTLIDRTKIWIDSEPFERYAQATTIS</sequence>
<keyword evidence="6 11" id="KW-1133">Transmembrane helix</keyword>
<keyword evidence="7" id="KW-0496">Mitochondrion</keyword>
<comment type="similarity">
    <text evidence="2 10">Belongs to the mitochondrial carrier (TC 2.A.29) family.</text>
</comment>
<comment type="subcellular location">
    <subcellularLocation>
        <location evidence="1">Mitochondrion membrane</location>
        <topology evidence="1">Multi-pass membrane protein</topology>
    </subcellularLocation>
</comment>
<gene>
    <name evidence="12" type="ORF">FFLO_06869</name>
</gene>
<evidence type="ECO:0000256" key="7">
    <source>
        <dbReference type="ARBA" id="ARBA00023128"/>
    </source>
</evidence>
<organism evidence="12 13">
    <name type="scientific">Filobasidium floriforme</name>
    <dbReference type="NCBI Taxonomy" id="5210"/>
    <lineage>
        <taxon>Eukaryota</taxon>
        <taxon>Fungi</taxon>
        <taxon>Dikarya</taxon>
        <taxon>Basidiomycota</taxon>
        <taxon>Agaricomycotina</taxon>
        <taxon>Tremellomycetes</taxon>
        <taxon>Filobasidiales</taxon>
        <taxon>Filobasidiaceae</taxon>
        <taxon>Filobasidium</taxon>
    </lineage>
</organism>
<keyword evidence="4 9" id="KW-0812">Transmembrane</keyword>
<feature type="repeat" description="Solcar" evidence="9">
    <location>
        <begin position="138"/>
        <end position="260"/>
    </location>
</feature>
<reference evidence="12" key="1">
    <citation type="submission" date="2020-04" db="EMBL/GenBank/DDBJ databases">
        <title>Analysis of mating type loci in Filobasidium floriforme.</title>
        <authorList>
            <person name="Nowrousian M."/>
        </authorList>
    </citation>
    <scope>NUCLEOTIDE SEQUENCE</scope>
    <source>
        <strain evidence="12">CBS 6242</strain>
    </source>
</reference>
<evidence type="ECO:0000313" key="12">
    <source>
        <dbReference type="EMBL" id="KAG7527509.1"/>
    </source>
</evidence>
<evidence type="ECO:0000256" key="8">
    <source>
        <dbReference type="ARBA" id="ARBA00023136"/>
    </source>
</evidence>
<dbReference type="Pfam" id="PF00153">
    <property type="entry name" value="Mito_carr"/>
    <property type="match status" value="3"/>
</dbReference>
<accession>A0A8K0JE13</accession>
<protein>
    <recommendedName>
        <fullName evidence="14">Mitochondrial carrier protein</fullName>
    </recommendedName>
</protein>
<dbReference type="SUPFAM" id="SSF103506">
    <property type="entry name" value="Mitochondrial carrier"/>
    <property type="match status" value="1"/>
</dbReference>
<comment type="caution">
    <text evidence="12">The sequence shown here is derived from an EMBL/GenBank/DDBJ whole genome shotgun (WGS) entry which is preliminary data.</text>
</comment>
<evidence type="ECO:0000256" key="1">
    <source>
        <dbReference type="ARBA" id="ARBA00004225"/>
    </source>
</evidence>
<evidence type="ECO:0000256" key="4">
    <source>
        <dbReference type="ARBA" id="ARBA00022692"/>
    </source>
</evidence>
<evidence type="ECO:0000256" key="9">
    <source>
        <dbReference type="PROSITE-ProRule" id="PRU00282"/>
    </source>
</evidence>
<dbReference type="Proteomes" id="UP000812966">
    <property type="component" value="Unassembled WGS sequence"/>
</dbReference>
<keyword evidence="3 10" id="KW-0813">Transport</keyword>
<evidence type="ECO:0000313" key="13">
    <source>
        <dbReference type="Proteomes" id="UP000812966"/>
    </source>
</evidence>
<dbReference type="GO" id="GO:0022857">
    <property type="term" value="F:transmembrane transporter activity"/>
    <property type="evidence" value="ECO:0007669"/>
    <property type="project" value="TreeGrafter"/>
</dbReference>